<gene>
    <name evidence="2" type="ORF">GRX03_01150</name>
</gene>
<reference evidence="2 3" key="1">
    <citation type="submission" date="2019-12" db="EMBL/GenBank/DDBJ databases">
        <title>Isolation and characterization of three novel carbon monoxide-oxidizing members of Halobacteria from salione crusts and soils.</title>
        <authorList>
            <person name="Myers M.R."/>
            <person name="King G.M."/>
        </authorList>
    </citation>
    <scope>NUCLEOTIDE SEQUENCE [LARGE SCALE GENOMIC DNA]</scope>
    <source>
        <strain evidence="2 3">WSH3</strain>
    </source>
</reference>
<dbReference type="Gene3D" id="3.40.30.10">
    <property type="entry name" value="Glutaredoxin"/>
    <property type="match status" value="1"/>
</dbReference>
<dbReference type="Pfam" id="PF00578">
    <property type="entry name" value="AhpC-TSA"/>
    <property type="match status" value="1"/>
</dbReference>
<protein>
    <submittedName>
        <fullName evidence="2">Redoxin domain-containing protein</fullName>
    </submittedName>
</protein>
<name>A0A6B0SWZ6_9EURY</name>
<feature type="domain" description="Thioredoxin" evidence="1">
    <location>
        <begin position="2"/>
        <end position="158"/>
    </location>
</feature>
<keyword evidence="3" id="KW-1185">Reference proteome</keyword>
<evidence type="ECO:0000313" key="2">
    <source>
        <dbReference type="EMBL" id="MXR50218.1"/>
    </source>
</evidence>
<dbReference type="InterPro" id="IPR036249">
    <property type="entry name" value="Thioredoxin-like_sf"/>
</dbReference>
<dbReference type="RefSeq" id="WP_159762372.1">
    <property type="nucleotide sequence ID" value="NZ_WUUT01000001.1"/>
</dbReference>
<dbReference type="AlphaFoldDB" id="A0A6B0SWZ6"/>
<sequence>MVEIGQQAPDFRAPAFVGDGGDVVELVAEIDAHEAVVLLFAPADFVGPCTAEWAGVRDAGWDDARGLSVIGLSGDSLFSHAAYADHYDVPLPIVSDFHAGIAEQYDLLLGEWEGHRHIPARATVVIDGDWEIRAVERADPLADASPAPVERATRELDELGFDLPRPEVEYGAFG</sequence>
<dbReference type="GO" id="GO:0016491">
    <property type="term" value="F:oxidoreductase activity"/>
    <property type="evidence" value="ECO:0007669"/>
    <property type="project" value="InterPro"/>
</dbReference>
<proteinExistence type="predicted"/>
<accession>A0A6B0SWZ6</accession>
<dbReference type="InterPro" id="IPR000866">
    <property type="entry name" value="AhpC/TSA"/>
</dbReference>
<dbReference type="EMBL" id="WUUT01000001">
    <property type="protein sequence ID" value="MXR50218.1"/>
    <property type="molecule type" value="Genomic_DNA"/>
</dbReference>
<evidence type="ECO:0000313" key="3">
    <source>
        <dbReference type="Proteomes" id="UP000466535"/>
    </source>
</evidence>
<dbReference type="PROSITE" id="PS51352">
    <property type="entry name" value="THIOREDOXIN_2"/>
    <property type="match status" value="1"/>
</dbReference>
<dbReference type="OrthoDB" id="165617at2157"/>
<organism evidence="2 3">
    <name type="scientific">Halovenus carboxidivorans</name>
    <dbReference type="NCBI Taxonomy" id="2692199"/>
    <lineage>
        <taxon>Archaea</taxon>
        <taxon>Methanobacteriati</taxon>
        <taxon>Methanobacteriota</taxon>
        <taxon>Stenosarchaea group</taxon>
        <taxon>Halobacteria</taxon>
        <taxon>Halobacteriales</taxon>
        <taxon>Haloarculaceae</taxon>
        <taxon>Halovenus</taxon>
    </lineage>
</organism>
<dbReference type="GO" id="GO:0016209">
    <property type="term" value="F:antioxidant activity"/>
    <property type="evidence" value="ECO:0007669"/>
    <property type="project" value="InterPro"/>
</dbReference>
<dbReference type="SUPFAM" id="SSF52833">
    <property type="entry name" value="Thioredoxin-like"/>
    <property type="match status" value="1"/>
</dbReference>
<dbReference type="Proteomes" id="UP000466535">
    <property type="component" value="Unassembled WGS sequence"/>
</dbReference>
<evidence type="ECO:0000259" key="1">
    <source>
        <dbReference type="PROSITE" id="PS51352"/>
    </source>
</evidence>
<comment type="caution">
    <text evidence="2">The sequence shown here is derived from an EMBL/GenBank/DDBJ whole genome shotgun (WGS) entry which is preliminary data.</text>
</comment>
<dbReference type="InterPro" id="IPR013766">
    <property type="entry name" value="Thioredoxin_domain"/>
</dbReference>